<sequence length="378" mass="41745">MSNRQRVVVCGTRFGEHYLAALRHPASTFELAGIVARGSERSRLLAEKLAVPLWRTIEEVPEGIDLACVAIRSRIVGGEGSAIAEQLLRRGIAVLQEHPLHPTDIRRMQALAAEHRTRYHVNTLYPSLPAAACFIDYARQSARQQKPAFIELTTSLQLLYSSLDIIGRALGSLTPFCAALPQPAPHAAGTQIWPFRQMQGEFAGIPVCINLQTTLDPRDPDHHSLVMHRIAIGGSEGNVCLAGSFGPVVWSHAIYAEGYQQDDVASSWLLSPEHHLASRYNRQPTAIVFGPPQAPNLIEATRHDFPLAILTALGDLTAEEEPWWQQPAWWQQHGDVWTTLMRNAGAPQLCAFSAPAAPFPDPLHYAAHRTMDKPYVNL</sequence>
<feature type="domain" description="Thiazolinyl imine reductase-like C-terminal" evidence="2">
    <location>
        <begin position="145"/>
        <end position="251"/>
    </location>
</feature>
<dbReference type="PANTHER" id="PTHR43377:SF1">
    <property type="entry name" value="BILIVERDIN REDUCTASE A"/>
    <property type="match status" value="1"/>
</dbReference>
<dbReference type="RefSeq" id="WP_034893503.1">
    <property type="nucleotide sequence ID" value="NZ_JRUQ01000039.1"/>
</dbReference>
<evidence type="ECO:0000313" key="4">
    <source>
        <dbReference type="Proteomes" id="UP000030351"/>
    </source>
</evidence>
<dbReference type="STRING" id="371042.NG99_13360"/>
<feature type="domain" description="Gfo/Idh/MocA-like oxidoreductase N-terminal" evidence="1">
    <location>
        <begin position="6"/>
        <end position="122"/>
    </location>
</feature>
<dbReference type="AlphaFoldDB" id="A0A0A3Z1E6"/>
<dbReference type="InterPro" id="IPR036291">
    <property type="entry name" value="NAD(P)-bd_dom_sf"/>
</dbReference>
<accession>A0A0A3Z1E6</accession>
<dbReference type="InterPro" id="IPR048655">
    <property type="entry name" value="Irp3-like_C"/>
</dbReference>
<proteinExistence type="predicted"/>
<dbReference type="InterPro" id="IPR000683">
    <property type="entry name" value="Gfo/Idh/MocA-like_OxRdtase_N"/>
</dbReference>
<dbReference type="PIRSF" id="PIRSF017494">
    <property type="entry name" value="Thiaz_red"/>
    <property type="match status" value="1"/>
</dbReference>
<keyword evidence="4" id="KW-1185">Reference proteome</keyword>
<dbReference type="Gene3D" id="3.40.50.720">
    <property type="entry name" value="NAD(P)-binding Rossmann-like Domain"/>
    <property type="match status" value="1"/>
</dbReference>
<dbReference type="SUPFAM" id="SSF51735">
    <property type="entry name" value="NAD(P)-binding Rossmann-fold domains"/>
    <property type="match status" value="1"/>
</dbReference>
<dbReference type="Pfam" id="PF21390">
    <property type="entry name" value="Irp3-like_C"/>
    <property type="match status" value="1"/>
</dbReference>
<reference evidence="3 4" key="1">
    <citation type="submission" date="2014-10" db="EMBL/GenBank/DDBJ databases">
        <title>Genome sequence of Erwinia typographi M043b.</title>
        <authorList>
            <person name="Chan K.-G."/>
            <person name="Tan W.-S."/>
        </authorList>
    </citation>
    <scope>NUCLEOTIDE SEQUENCE [LARGE SCALE GENOMIC DNA]</scope>
    <source>
        <strain evidence="3 4">M043b</strain>
    </source>
</reference>
<dbReference type="eggNOG" id="COG4693">
    <property type="taxonomic scope" value="Bacteria"/>
</dbReference>
<evidence type="ECO:0000259" key="2">
    <source>
        <dbReference type="Pfam" id="PF21390"/>
    </source>
</evidence>
<evidence type="ECO:0000259" key="1">
    <source>
        <dbReference type="Pfam" id="PF01408"/>
    </source>
</evidence>
<gene>
    <name evidence="3" type="ORF">NG99_13360</name>
</gene>
<dbReference type="NCBIfam" id="TIGR01761">
    <property type="entry name" value="thiaz-red"/>
    <property type="match status" value="1"/>
</dbReference>
<name>A0A0A3Z1E6_9GAMM</name>
<dbReference type="InterPro" id="IPR010091">
    <property type="entry name" value="Thiazolinyl_imide_reductase"/>
</dbReference>
<dbReference type="PANTHER" id="PTHR43377">
    <property type="entry name" value="BILIVERDIN REDUCTASE A"/>
    <property type="match status" value="1"/>
</dbReference>
<dbReference type="Proteomes" id="UP000030351">
    <property type="component" value="Unassembled WGS sequence"/>
</dbReference>
<comment type="caution">
    <text evidence="3">The sequence shown here is derived from an EMBL/GenBank/DDBJ whole genome shotgun (WGS) entry which is preliminary data.</text>
</comment>
<dbReference type="Pfam" id="PF01408">
    <property type="entry name" value="GFO_IDH_MocA"/>
    <property type="match status" value="1"/>
</dbReference>
<dbReference type="InterPro" id="IPR051450">
    <property type="entry name" value="Gfo/Idh/MocA_Oxidoreductases"/>
</dbReference>
<dbReference type="EMBL" id="JRUQ01000039">
    <property type="protein sequence ID" value="KGT92912.1"/>
    <property type="molecule type" value="Genomic_DNA"/>
</dbReference>
<protein>
    <submittedName>
        <fullName evidence="3">Siderophore synthase</fullName>
    </submittedName>
</protein>
<organism evidence="3 4">
    <name type="scientific">Erwinia typographi</name>
    <dbReference type="NCBI Taxonomy" id="371042"/>
    <lineage>
        <taxon>Bacteria</taxon>
        <taxon>Pseudomonadati</taxon>
        <taxon>Pseudomonadota</taxon>
        <taxon>Gammaproteobacteria</taxon>
        <taxon>Enterobacterales</taxon>
        <taxon>Erwiniaceae</taxon>
        <taxon>Erwinia</taxon>
    </lineage>
</organism>
<dbReference type="GO" id="GO:0000166">
    <property type="term" value="F:nucleotide binding"/>
    <property type="evidence" value="ECO:0007669"/>
    <property type="project" value="InterPro"/>
</dbReference>
<dbReference type="OrthoDB" id="9760689at2"/>
<evidence type="ECO:0000313" key="3">
    <source>
        <dbReference type="EMBL" id="KGT92912.1"/>
    </source>
</evidence>